<dbReference type="EMBL" id="AP019303">
    <property type="protein sequence ID" value="BBH06916.1"/>
    <property type="molecule type" value="Genomic_DNA"/>
</dbReference>
<name>A0A4Y1RT00_PRUDU</name>
<dbReference type="AlphaFoldDB" id="A0A4Y1RT00"/>
<dbReference type="PROSITE" id="PS50158">
    <property type="entry name" value="ZF_CCHC"/>
    <property type="match status" value="1"/>
</dbReference>
<keyword evidence="1" id="KW-0862">Zinc</keyword>
<feature type="domain" description="CCHC-type" evidence="2">
    <location>
        <begin position="518"/>
        <end position="532"/>
    </location>
</feature>
<dbReference type="InterPro" id="IPR001878">
    <property type="entry name" value="Znf_CCHC"/>
</dbReference>
<accession>A0A4Y1RT00</accession>
<evidence type="ECO:0000256" key="1">
    <source>
        <dbReference type="PROSITE-ProRule" id="PRU00047"/>
    </source>
</evidence>
<dbReference type="GO" id="GO:0008270">
    <property type="term" value="F:zinc ion binding"/>
    <property type="evidence" value="ECO:0007669"/>
    <property type="project" value="UniProtKB-KW"/>
</dbReference>
<dbReference type="PANTHER" id="PTHR35317:SF42">
    <property type="entry name" value="RETROTRANSPOSON GAG DOMAIN-CONTAINING PROTEIN"/>
    <property type="match status" value="1"/>
</dbReference>
<protein>
    <submittedName>
        <fullName evidence="3">Protein related to AP2 11</fullName>
    </submittedName>
</protein>
<evidence type="ECO:0000259" key="2">
    <source>
        <dbReference type="PROSITE" id="PS50158"/>
    </source>
</evidence>
<proteinExistence type="predicted"/>
<reference evidence="3" key="1">
    <citation type="journal article" date="2019" name="Science">
        <title>Mutation of a bHLH transcription factor allowed almond domestication.</title>
        <authorList>
            <person name="Sanchez-Perez R."/>
            <person name="Pavan S."/>
            <person name="Mazzeo R."/>
            <person name="Moldovan C."/>
            <person name="Aiese Cigliano R."/>
            <person name="Del Cueto J."/>
            <person name="Ricciardi F."/>
            <person name="Lotti C."/>
            <person name="Ricciardi L."/>
            <person name="Dicenta F."/>
            <person name="Lopez-Marques R.L."/>
            <person name="Lindberg Moller B."/>
        </authorList>
    </citation>
    <scope>NUCLEOTIDE SEQUENCE</scope>
</reference>
<dbReference type="Pfam" id="PF14223">
    <property type="entry name" value="Retrotran_gag_2"/>
    <property type="match status" value="1"/>
</dbReference>
<dbReference type="InterPro" id="IPR036875">
    <property type="entry name" value="Znf_CCHC_sf"/>
</dbReference>
<dbReference type="PANTHER" id="PTHR35317">
    <property type="entry name" value="OS04G0629600 PROTEIN"/>
    <property type="match status" value="1"/>
</dbReference>
<sequence>MTRNISTASTSTCNSTSSGSYTLSSEVFQDSQLFDDVYRPDLRHCNEEFELSSSASQSNLSWDGFQTGVDGFSFAQQVFDLPKHQAATAASSSSTTTTTTAAEADSEFLEFERMKVERQISASLYAMNGVQEYMDTVYDPNEPLGIFHHCVLCSAKYEDVCRNYIHGEVTLNVTIKKQNAPFLLQLKLRNSEDRSFTADSRFHLSTAPSKSRYTQISSSNSPHLESENKAVGYLREELSPKCSIKDFNGRTRLKKLDTARVKFLPCSEQAKATQTQQDLYIQINHNSIETLIGSNYTKWREDVEIALGLLDYEMAIEADAPAVPDADASAGAKAKYAKWVKANKMAILIMRRSISPSVKGSITSCDNAKKFIDSIGEKFQESEKAEIGTLMGQLTDTKYNGERCVRTHILNMLEIGNKLKALKVNVDETMMVHFAINSLPSTFKHLRSTYVAQKEKWTVTDLISICVQEEQNMKKDKAEEKINMVQNSFRRDFGKGKIVGKKNKEEKETKGLKPEGLKCYFCKKFGHMKRNCDRYKRWLDKQKAKGVQNKEAAKQG</sequence>
<keyword evidence="1" id="KW-0479">Metal-binding</keyword>
<dbReference type="GO" id="GO:0003676">
    <property type="term" value="F:nucleic acid binding"/>
    <property type="evidence" value="ECO:0007669"/>
    <property type="project" value="InterPro"/>
</dbReference>
<dbReference type="SMART" id="SM00343">
    <property type="entry name" value="ZnF_C2HC"/>
    <property type="match status" value="1"/>
</dbReference>
<keyword evidence="1" id="KW-0863">Zinc-finger</keyword>
<evidence type="ECO:0000313" key="3">
    <source>
        <dbReference type="EMBL" id="BBH06916.1"/>
    </source>
</evidence>
<organism evidence="3">
    <name type="scientific">Prunus dulcis</name>
    <name type="common">Almond</name>
    <name type="synonym">Amygdalus dulcis</name>
    <dbReference type="NCBI Taxonomy" id="3755"/>
    <lineage>
        <taxon>Eukaryota</taxon>
        <taxon>Viridiplantae</taxon>
        <taxon>Streptophyta</taxon>
        <taxon>Embryophyta</taxon>
        <taxon>Tracheophyta</taxon>
        <taxon>Spermatophyta</taxon>
        <taxon>Magnoliopsida</taxon>
        <taxon>eudicotyledons</taxon>
        <taxon>Gunneridae</taxon>
        <taxon>Pentapetalae</taxon>
        <taxon>rosids</taxon>
        <taxon>fabids</taxon>
        <taxon>Rosales</taxon>
        <taxon>Rosaceae</taxon>
        <taxon>Amygdaloideae</taxon>
        <taxon>Amygdaleae</taxon>
        <taxon>Prunus</taxon>
    </lineage>
</organism>
<gene>
    <name evidence="3" type="ORF">Prudu_018685</name>
</gene>
<dbReference type="SUPFAM" id="SSF57756">
    <property type="entry name" value="Retrovirus zinc finger-like domains"/>
    <property type="match status" value="1"/>
</dbReference>